<evidence type="ECO:0000256" key="2">
    <source>
        <dbReference type="ARBA" id="ARBA00022723"/>
    </source>
</evidence>
<dbReference type="Pfam" id="PF04060">
    <property type="entry name" value="FeS"/>
    <property type="match status" value="1"/>
</dbReference>
<keyword evidence="2" id="KW-0479">Metal-binding</keyword>
<keyword evidence="4" id="KW-0411">Iron-sulfur</keyword>
<dbReference type="GO" id="GO:0051539">
    <property type="term" value="F:4 iron, 4 sulfur cluster binding"/>
    <property type="evidence" value="ECO:0007669"/>
    <property type="project" value="UniProtKB-KW"/>
</dbReference>
<keyword evidence="7" id="KW-1185">Reference proteome</keyword>
<feature type="domain" description="4Fe-4S" evidence="5">
    <location>
        <begin position="110"/>
        <end position="169"/>
    </location>
</feature>
<reference evidence="6" key="1">
    <citation type="journal article" date="2021" name="Microb. Physiol.">
        <title>Proteogenomic Insights into the Physiology of Marine, Sulfate-Reducing, Filamentous Desulfonema limicola and Desulfonema magnum.</title>
        <authorList>
            <person name="Schnaars V."/>
            <person name="Wohlbrand L."/>
            <person name="Scheve S."/>
            <person name="Hinrichs C."/>
            <person name="Reinhardt R."/>
            <person name="Rabus R."/>
        </authorList>
    </citation>
    <scope>NUCLEOTIDE SEQUENCE</scope>
    <source>
        <strain evidence="6">5ac10</strain>
    </source>
</reference>
<dbReference type="InterPro" id="IPR051069">
    <property type="entry name" value="ACDS_complex_subunit"/>
</dbReference>
<dbReference type="GO" id="GO:0046872">
    <property type="term" value="F:metal ion binding"/>
    <property type="evidence" value="ECO:0007669"/>
    <property type="project" value="UniProtKB-KW"/>
</dbReference>
<dbReference type="Gene3D" id="1.10.15.40">
    <property type="entry name" value="Electron transport complex subunit B, putative Fe-S cluster"/>
    <property type="match status" value="1"/>
</dbReference>
<dbReference type="RefSeq" id="WP_207691400.1">
    <property type="nucleotide sequence ID" value="NZ_CP061799.1"/>
</dbReference>
<gene>
    <name evidence="6" type="ORF">dnl_19520</name>
</gene>
<keyword evidence="3" id="KW-0408">Iron</keyword>
<dbReference type="PANTHER" id="PTHR36214">
    <property type="match status" value="1"/>
</dbReference>
<organism evidence="6 7">
    <name type="scientific">Desulfonema limicola</name>
    <dbReference type="NCBI Taxonomy" id="45656"/>
    <lineage>
        <taxon>Bacteria</taxon>
        <taxon>Pseudomonadati</taxon>
        <taxon>Thermodesulfobacteriota</taxon>
        <taxon>Desulfobacteria</taxon>
        <taxon>Desulfobacterales</taxon>
        <taxon>Desulfococcaceae</taxon>
        <taxon>Desulfonema</taxon>
    </lineage>
</organism>
<dbReference type="Proteomes" id="UP000663720">
    <property type="component" value="Chromosome"/>
</dbReference>
<evidence type="ECO:0000259" key="5">
    <source>
        <dbReference type="PROSITE" id="PS51656"/>
    </source>
</evidence>
<dbReference type="PANTHER" id="PTHR36214:SF3">
    <property type="entry name" value="ACETYL-COA DECARBONYLASE_SYNTHASE COMPLEX SUBUNIT GAMMA"/>
    <property type="match status" value="1"/>
</dbReference>
<evidence type="ECO:0000313" key="7">
    <source>
        <dbReference type="Proteomes" id="UP000663720"/>
    </source>
</evidence>
<dbReference type="AlphaFoldDB" id="A0A975GFU5"/>
<proteinExistence type="predicted"/>
<evidence type="ECO:0000256" key="3">
    <source>
        <dbReference type="ARBA" id="ARBA00023004"/>
    </source>
</evidence>
<keyword evidence="1" id="KW-0004">4Fe-4S</keyword>
<sequence>MLLKTYRKEIFRPECNPNFTSLHCYAHLDQDVGQAIPYLNAELGGFQCIKEPPSVTFMIRGRLITVHPRQISINSLKDEQEAEKIVNWMKNQINDVWERRAEIEPSFTPLPRPKLIEILKLLPKTNCRECGLPTCMVFASQAVEGVKTADDCPPLSLENKEKMQEYLKPFNLDF</sequence>
<dbReference type="KEGG" id="dli:dnl_19520"/>
<dbReference type="InterPro" id="IPR007202">
    <property type="entry name" value="4Fe-4S_dom"/>
</dbReference>
<evidence type="ECO:0000256" key="1">
    <source>
        <dbReference type="ARBA" id="ARBA00022485"/>
    </source>
</evidence>
<evidence type="ECO:0000313" key="6">
    <source>
        <dbReference type="EMBL" id="QTA79676.1"/>
    </source>
</evidence>
<protein>
    <submittedName>
        <fullName evidence="6">4Fe-4S cluster protein</fullName>
    </submittedName>
</protein>
<evidence type="ECO:0000256" key="4">
    <source>
        <dbReference type="ARBA" id="ARBA00023014"/>
    </source>
</evidence>
<dbReference type="PROSITE" id="PS51656">
    <property type="entry name" value="4FE4S"/>
    <property type="match status" value="1"/>
</dbReference>
<name>A0A975GFU5_9BACT</name>
<dbReference type="EMBL" id="CP061799">
    <property type="protein sequence ID" value="QTA79676.1"/>
    <property type="molecule type" value="Genomic_DNA"/>
</dbReference>
<accession>A0A975GFU5</accession>